<dbReference type="AlphaFoldDB" id="J7LBW8"/>
<proteinExistence type="predicted"/>
<organism evidence="1 2">
    <name type="scientific">Nocardiopsis alba (strain ATCC BAA-2165 / BE74)</name>
    <dbReference type="NCBI Taxonomy" id="1205910"/>
    <lineage>
        <taxon>Bacteria</taxon>
        <taxon>Bacillati</taxon>
        <taxon>Actinomycetota</taxon>
        <taxon>Actinomycetes</taxon>
        <taxon>Streptosporangiales</taxon>
        <taxon>Nocardiopsidaceae</taxon>
        <taxon>Nocardiopsis</taxon>
    </lineage>
</organism>
<gene>
    <name evidence="1" type="ordered locus">B005_1921</name>
</gene>
<reference evidence="1 2" key="1">
    <citation type="journal article" date="2012" name="J. Bacteriol.">
        <title>Whole-Genome Sequence of Nocardiopsis alba Strain ATCC BAA-2165, Associated with Honeybees.</title>
        <authorList>
            <person name="Qiao J."/>
            <person name="Chen L."/>
            <person name="Li Y."/>
            <person name="Wang J."/>
            <person name="Zhang W."/>
            <person name="Chen S."/>
        </authorList>
    </citation>
    <scope>NUCLEOTIDE SEQUENCE [LARGE SCALE GENOMIC DNA]</scope>
    <source>
        <strain evidence="2">ATCC BAA-2165 / BE74</strain>
    </source>
</reference>
<dbReference type="EMBL" id="CP003788">
    <property type="protein sequence ID" value="AFR07987.1"/>
    <property type="molecule type" value="Genomic_DNA"/>
</dbReference>
<dbReference type="HOGENOM" id="CLU_3397606_0_0_11"/>
<dbReference type="Proteomes" id="UP000003779">
    <property type="component" value="Chromosome"/>
</dbReference>
<protein>
    <submittedName>
        <fullName evidence="1">Uncharacterized protein</fullName>
    </submittedName>
</protein>
<dbReference type="PATRIC" id="fig|1205910.3.peg.1819"/>
<evidence type="ECO:0000313" key="1">
    <source>
        <dbReference type="EMBL" id="AFR07987.1"/>
    </source>
</evidence>
<dbReference type="KEGG" id="nal:B005_1921"/>
<name>J7LBW8_NOCAA</name>
<reference evidence="2" key="2">
    <citation type="submission" date="2012-08" db="EMBL/GenBank/DDBJ databases">
        <title>Whole-genome sequence of Nocardiopsis alba strain ATCC BAA-2165 associated with honeybees.</title>
        <authorList>
            <person name="Qiao J."/>
            <person name="Chen L."/>
            <person name="Li Y."/>
            <person name="Wang J."/>
            <person name="Zhang W."/>
            <person name="Chen S."/>
        </authorList>
    </citation>
    <scope>NUCLEOTIDE SEQUENCE [LARGE SCALE GENOMIC DNA]</scope>
    <source>
        <strain evidence="2">ATCC BAA-2165 / BE74</strain>
    </source>
</reference>
<evidence type="ECO:0000313" key="2">
    <source>
        <dbReference type="Proteomes" id="UP000003779"/>
    </source>
</evidence>
<accession>J7LBW8</accession>
<sequence length="38" mass="4388">MGRPLNMNEHVDWSAMSEEDFVALLRQLIDAPEVDDDQ</sequence>